<keyword evidence="2" id="KW-1185">Reference proteome</keyword>
<gene>
    <name evidence="1" type="ORF">ERUC_LOCUS23470</name>
</gene>
<organism evidence="1 2">
    <name type="scientific">Eruca vesicaria subsp. sativa</name>
    <name type="common">Garden rocket</name>
    <name type="synonym">Eruca sativa</name>
    <dbReference type="NCBI Taxonomy" id="29727"/>
    <lineage>
        <taxon>Eukaryota</taxon>
        <taxon>Viridiplantae</taxon>
        <taxon>Streptophyta</taxon>
        <taxon>Embryophyta</taxon>
        <taxon>Tracheophyta</taxon>
        <taxon>Spermatophyta</taxon>
        <taxon>Magnoliopsida</taxon>
        <taxon>eudicotyledons</taxon>
        <taxon>Gunneridae</taxon>
        <taxon>Pentapetalae</taxon>
        <taxon>rosids</taxon>
        <taxon>malvids</taxon>
        <taxon>Brassicales</taxon>
        <taxon>Brassicaceae</taxon>
        <taxon>Brassiceae</taxon>
        <taxon>Eruca</taxon>
    </lineage>
</organism>
<evidence type="ECO:0000313" key="1">
    <source>
        <dbReference type="EMBL" id="CAH8357714.1"/>
    </source>
</evidence>
<proteinExistence type="predicted"/>
<dbReference type="AlphaFoldDB" id="A0ABC8KL93"/>
<name>A0ABC8KL93_ERUVS</name>
<dbReference type="EMBL" id="CAKOAT010237265">
    <property type="protein sequence ID" value="CAH8357714.1"/>
    <property type="molecule type" value="Genomic_DNA"/>
</dbReference>
<sequence length="62" mass="7073">MNIIWDAQQVWDHVKEVKAVPPNARLPLDKWLMASVTAALVDLESVFVLTLVRLVKPICDLY</sequence>
<comment type="caution">
    <text evidence="1">The sequence shown here is derived from an EMBL/GenBank/DDBJ whole genome shotgun (WGS) entry which is preliminary data.</text>
</comment>
<protein>
    <submittedName>
        <fullName evidence="1">Uncharacterized protein</fullName>
    </submittedName>
</protein>
<evidence type="ECO:0000313" key="2">
    <source>
        <dbReference type="Proteomes" id="UP001642260"/>
    </source>
</evidence>
<reference evidence="1 2" key="1">
    <citation type="submission" date="2022-03" db="EMBL/GenBank/DDBJ databases">
        <authorList>
            <person name="Macdonald S."/>
            <person name="Ahmed S."/>
            <person name="Newling K."/>
        </authorList>
    </citation>
    <scope>NUCLEOTIDE SEQUENCE [LARGE SCALE GENOMIC DNA]</scope>
</reference>
<accession>A0ABC8KL93</accession>
<dbReference type="Proteomes" id="UP001642260">
    <property type="component" value="Unassembled WGS sequence"/>
</dbReference>